<dbReference type="GO" id="GO:0005524">
    <property type="term" value="F:ATP binding"/>
    <property type="evidence" value="ECO:0007669"/>
    <property type="project" value="UniProtKB-KW"/>
</dbReference>
<protein>
    <recommendedName>
        <fullName evidence="12">HTH-type transcriptional regulatory protein TyrR</fullName>
    </recommendedName>
</protein>
<dbReference type="Gene3D" id="3.40.50.300">
    <property type="entry name" value="P-loop containing nucleotide triphosphate hydrolases"/>
    <property type="match status" value="1"/>
</dbReference>
<evidence type="ECO:0000256" key="8">
    <source>
        <dbReference type="ARBA" id="ARBA00023015"/>
    </source>
</evidence>
<evidence type="ECO:0000256" key="7">
    <source>
        <dbReference type="ARBA" id="ARBA00023012"/>
    </source>
</evidence>
<keyword evidence="4" id="KW-0547">Nucleotide-binding</keyword>
<keyword evidence="3" id="KW-0678">Repressor</keyword>
<keyword evidence="2" id="KW-0963">Cytoplasm</keyword>
<dbReference type="InterPro" id="IPR000014">
    <property type="entry name" value="PAS"/>
</dbReference>
<dbReference type="PROSITE" id="PS50045">
    <property type="entry name" value="SIGMA54_INTERACT_4"/>
    <property type="match status" value="1"/>
</dbReference>
<dbReference type="SUPFAM" id="SSF52540">
    <property type="entry name" value="P-loop containing nucleoside triphosphate hydrolases"/>
    <property type="match status" value="1"/>
</dbReference>
<dbReference type="Pfam" id="PF18024">
    <property type="entry name" value="HTH_50"/>
    <property type="match status" value="1"/>
</dbReference>
<dbReference type="Gene3D" id="3.30.450.20">
    <property type="entry name" value="PAS domain"/>
    <property type="match status" value="1"/>
</dbReference>
<evidence type="ECO:0000256" key="9">
    <source>
        <dbReference type="ARBA" id="ARBA00023125"/>
    </source>
</evidence>
<evidence type="ECO:0000256" key="1">
    <source>
        <dbReference type="ARBA" id="ARBA00004496"/>
    </source>
</evidence>
<evidence type="ECO:0000256" key="3">
    <source>
        <dbReference type="ARBA" id="ARBA00022491"/>
    </source>
</evidence>
<dbReference type="InterPro" id="IPR002912">
    <property type="entry name" value="ACT_dom"/>
</dbReference>
<feature type="domain" description="Sigma-54 factor interaction" evidence="13">
    <location>
        <begin position="202"/>
        <end position="432"/>
    </location>
</feature>
<dbReference type="GO" id="GO:0005737">
    <property type="term" value="C:cytoplasm"/>
    <property type="evidence" value="ECO:0007669"/>
    <property type="project" value="UniProtKB-SubCell"/>
</dbReference>
<feature type="domain" description="PAS" evidence="14">
    <location>
        <begin position="77"/>
        <end position="121"/>
    </location>
</feature>
<dbReference type="Gene3D" id="3.30.70.260">
    <property type="match status" value="1"/>
</dbReference>
<keyword evidence="11" id="KW-0804">Transcription</keyword>
<evidence type="ECO:0000256" key="10">
    <source>
        <dbReference type="ARBA" id="ARBA00023159"/>
    </source>
</evidence>
<dbReference type="Pfam" id="PF00989">
    <property type="entry name" value="PAS"/>
    <property type="match status" value="1"/>
</dbReference>
<dbReference type="InterPro" id="IPR035965">
    <property type="entry name" value="PAS-like_dom_sf"/>
</dbReference>
<keyword evidence="9" id="KW-0238">DNA-binding</keyword>
<dbReference type="PROSITE" id="PS00676">
    <property type="entry name" value="SIGMA54_INTERACT_2"/>
    <property type="match status" value="1"/>
</dbReference>
<dbReference type="InterPro" id="IPR003593">
    <property type="entry name" value="AAA+_ATPase"/>
</dbReference>
<dbReference type="PROSITE" id="PS50112">
    <property type="entry name" value="PAS"/>
    <property type="match status" value="1"/>
</dbReference>
<feature type="domain" description="ACT" evidence="15">
    <location>
        <begin position="2"/>
        <end position="71"/>
    </location>
</feature>
<dbReference type="FunFam" id="3.40.50.300:FF:000006">
    <property type="entry name" value="DNA-binding transcriptional regulator NtrC"/>
    <property type="match status" value="1"/>
</dbReference>
<dbReference type="Pfam" id="PF00158">
    <property type="entry name" value="Sigma54_activat"/>
    <property type="match status" value="1"/>
</dbReference>
<accession>A0A1N7NVC3</accession>
<evidence type="ECO:0000256" key="6">
    <source>
        <dbReference type="ARBA" id="ARBA00022840"/>
    </source>
</evidence>
<dbReference type="InterPro" id="IPR025662">
    <property type="entry name" value="Sigma_54_int_dom_ATP-bd_1"/>
</dbReference>
<evidence type="ECO:0000256" key="2">
    <source>
        <dbReference type="ARBA" id="ARBA00022490"/>
    </source>
</evidence>
<dbReference type="PANTHER" id="PTHR32071:SF3">
    <property type="entry name" value="HTH-TYPE TRANSCRIPTIONAL REGULATORY PROTEIN TYRR"/>
    <property type="match status" value="1"/>
</dbReference>
<keyword evidence="6" id="KW-0067">ATP-binding</keyword>
<sequence length="524" mass="56107">MRIDVLFQDRIGIAQEILGVVAGYGLNVVAVEVDPPHVFVDAPGLGTSAFGALRDALLLVVSVVDVKPVDLLPGARRRLHLDALLAAMPDPVLLVDAAGLVVVGNAAAATATGLRPEQLSGLPLQSMVDGAEGAGALQAELIASAFRLSPREVTVGGEPYLLDCRPTEESGTGGILTLRPPNRLGEELQILQPFRSADFESFLGTSPAVQALRQQGARFALLDAPVLILGETGTGKELVAHACHAGSHRKGAPFLALNCAAVPESLAESELFGYAPGAFSGAQKGGKPGLLELANGGTVLLDEVGEMSPYLQAKLLRFLNDHSFRRVGGEKEITVDVRIVAATHRDLSAMVAERTFREDLYYRLNVLRLEMPPLRARGDDIILLARHFVHDAAVQVGRPAPSLSPAARQALLAHPWPGNVRQLQNVLFRAVTMCDRSVLGREDLDLSLPGQVAEPWEMAGTVSLAPDAAGGDWPEDWEQARDAFERGLLEQLYPRFPSSRKLAQRLRTSHTMIANKLRKYGLGG</sequence>
<keyword evidence="5" id="KW-0058">Aromatic hydrocarbons catabolism</keyword>
<dbReference type="GO" id="GO:0006355">
    <property type="term" value="P:regulation of DNA-templated transcription"/>
    <property type="evidence" value="ECO:0007669"/>
    <property type="project" value="InterPro"/>
</dbReference>
<evidence type="ECO:0000256" key="4">
    <source>
        <dbReference type="ARBA" id="ARBA00022741"/>
    </source>
</evidence>
<dbReference type="OrthoDB" id="9770562at2"/>
<proteinExistence type="predicted"/>
<evidence type="ECO:0000313" key="17">
    <source>
        <dbReference type="Proteomes" id="UP000185678"/>
    </source>
</evidence>
<organism evidence="16 17">
    <name type="scientific">Insolitispirillum peregrinum</name>
    <dbReference type="NCBI Taxonomy" id="80876"/>
    <lineage>
        <taxon>Bacteria</taxon>
        <taxon>Pseudomonadati</taxon>
        <taxon>Pseudomonadota</taxon>
        <taxon>Alphaproteobacteria</taxon>
        <taxon>Rhodospirillales</taxon>
        <taxon>Novispirillaceae</taxon>
        <taxon>Insolitispirillum</taxon>
    </lineage>
</organism>
<reference evidence="16 17" key="1">
    <citation type="submission" date="2017-01" db="EMBL/GenBank/DDBJ databases">
        <authorList>
            <person name="Mah S.A."/>
            <person name="Swanson W.J."/>
            <person name="Moy G.W."/>
            <person name="Vacquier V.D."/>
        </authorList>
    </citation>
    <scope>NUCLEOTIDE SEQUENCE [LARGE SCALE GENOMIC DNA]</scope>
    <source>
        <strain evidence="16 17">DSM 11589</strain>
    </source>
</reference>
<dbReference type="Pfam" id="PF25601">
    <property type="entry name" value="AAA_lid_14"/>
    <property type="match status" value="1"/>
</dbReference>
<dbReference type="EMBL" id="FTOA01000005">
    <property type="protein sequence ID" value="SIT02313.1"/>
    <property type="molecule type" value="Genomic_DNA"/>
</dbReference>
<dbReference type="InterPro" id="IPR025944">
    <property type="entry name" value="Sigma_54_int_dom_CS"/>
</dbReference>
<dbReference type="AlphaFoldDB" id="A0A1N7NVC3"/>
<dbReference type="GO" id="GO:0000160">
    <property type="term" value="P:phosphorelay signal transduction system"/>
    <property type="evidence" value="ECO:0007669"/>
    <property type="project" value="UniProtKB-KW"/>
</dbReference>
<dbReference type="PROSITE" id="PS00675">
    <property type="entry name" value="SIGMA54_INTERACT_1"/>
    <property type="match status" value="1"/>
</dbReference>
<dbReference type="InterPro" id="IPR009057">
    <property type="entry name" value="Homeodomain-like_sf"/>
</dbReference>
<evidence type="ECO:0000313" key="16">
    <source>
        <dbReference type="EMBL" id="SIT02313.1"/>
    </source>
</evidence>
<dbReference type="NCBIfam" id="TIGR04381">
    <property type="entry name" value="HTH_TypR"/>
    <property type="match status" value="1"/>
</dbReference>
<dbReference type="Gene3D" id="1.10.8.60">
    <property type="match status" value="1"/>
</dbReference>
<dbReference type="SMART" id="SM00382">
    <property type="entry name" value="AAA"/>
    <property type="match status" value="1"/>
</dbReference>
<dbReference type="RefSeq" id="WP_076401343.1">
    <property type="nucleotide sequence ID" value="NZ_FTOA01000005.1"/>
</dbReference>
<dbReference type="SUPFAM" id="SSF55785">
    <property type="entry name" value="PYP-like sensor domain (PAS domain)"/>
    <property type="match status" value="1"/>
</dbReference>
<dbReference type="InterPro" id="IPR002078">
    <property type="entry name" value="Sigma_54_int"/>
</dbReference>
<keyword evidence="17" id="KW-1185">Reference proteome</keyword>
<evidence type="ECO:0000256" key="12">
    <source>
        <dbReference type="ARBA" id="ARBA00029500"/>
    </source>
</evidence>
<dbReference type="InterPro" id="IPR030828">
    <property type="entry name" value="HTH_TyrR"/>
</dbReference>
<dbReference type="GO" id="GO:0003677">
    <property type="term" value="F:DNA binding"/>
    <property type="evidence" value="ECO:0007669"/>
    <property type="project" value="UniProtKB-KW"/>
</dbReference>
<comment type="subcellular location">
    <subcellularLocation>
        <location evidence="1">Cytoplasm</location>
    </subcellularLocation>
</comment>
<dbReference type="InterPro" id="IPR013767">
    <property type="entry name" value="PAS_fold"/>
</dbReference>
<dbReference type="InterPro" id="IPR025943">
    <property type="entry name" value="Sigma_54_int_dom_ATP-bd_2"/>
</dbReference>
<keyword evidence="7" id="KW-0902">Two-component regulatory system</keyword>
<dbReference type="PROSITE" id="PS00688">
    <property type="entry name" value="SIGMA54_INTERACT_3"/>
    <property type="match status" value="1"/>
</dbReference>
<dbReference type="STRING" id="80876.SAMN05421779_105389"/>
<gene>
    <name evidence="16" type="ORF">SAMN05421779_105389</name>
</gene>
<dbReference type="Proteomes" id="UP000185678">
    <property type="component" value="Unassembled WGS sequence"/>
</dbReference>
<dbReference type="SMART" id="SM00091">
    <property type="entry name" value="PAS"/>
    <property type="match status" value="1"/>
</dbReference>
<dbReference type="PANTHER" id="PTHR32071">
    <property type="entry name" value="TRANSCRIPTIONAL REGULATORY PROTEIN"/>
    <property type="match status" value="1"/>
</dbReference>
<keyword evidence="10" id="KW-0010">Activator</keyword>
<evidence type="ECO:0000259" key="13">
    <source>
        <dbReference type="PROSITE" id="PS50045"/>
    </source>
</evidence>
<dbReference type="CDD" id="cd00009">
    <property type="entry name" value="AAA"/>
    <property type="match status" value="1"/>
</dbReference>
<evidence type="ECO:0000259" key="15">
    <source>
        <dbReference type="PROSITE" id="PS51671"/>
    </source>
</evidence>
<dbReference type="InterPro" id="IPR027417">
    <property type="entry name" value="P-loop_NTPase"/>
</dbReference>
<name>A0A1N7NVC3_9PROT</name>
<dbReference type="SUPFAM" id="SSF46689">
    <property type="entry name" value="Homeodomain-like"/>
    <property type="match status" value="1"/>
</dbReference>
<evidence type="ECO:0000259" key="14">
    <source>
        <dbReference type="PROSITE" id="PS50112"/>
    </source>
</evidence>
<dbReference type="InterPro" id="IPR058031">
    <property type="entry name" value="AAA_lid_NorR"/>
</dbReference>
<dbReference type="PROSITE" id="PS51671">
    <property type="entry name" value="ACT"/>
    <property type="match status" value="1"/>
</dbReference>
<keyword evidence="8" id="KW-0805">Transcription regulation</keyword>
<dbReference type="Gene3D" id="1.10.10.60">
    <property type="entry name" value="Homeodomain-like"/>
    <property type="match status" value="1"/>
</dbReference>
<evidence type="ECO:0000256" key="5">
    <source>
        <dbReference type="ARBA" id="ARBA00022797"/>
    </source>
</evidence>
<evidence type="ECO:0000256" key="11">
    <source>
        <dbReference type="ARBA" id="ARBA00023163"/>
    </source>
</evidence>